<reference evidence="2" key="1">
    <citation type="submission" date="2021-02" db="EMBL/GenBank/DDBJ databases">
        <title>Metagenome analyses of Stigonema ocellatum DSM 106950, Chlorogloea purpurea SAG 13.99 and Gomphosphaeria aponina DSM 107014.</title>
        <authorList>
            <person name="Marter P."/>
            <person name="Huang S."/>
        </authorList>
    </citation>
    <scope>NUCLEOTIDE SEQUENCE</scope>
    <source>
        <strain evidence="2">JP213</strain>
    </source>
</reference>
<dbReference type="PANTHER" id="PTHR38826">
    <property type="entry name" value="RIBONUCLEASE VAPC13"/>
    <property type="match status" value="1"/>
</dbReference>
<organism evidence="2 3">
    <name type="scientific">Gomphosphaeria aponina SAG 52.96 = DSM 107014</name>
    <dbReference type="NCBI Taxonomy" id="1521640"/>
    <lineage>
        <taxon>Bacteria</taxon>
        <taxon>Bacillati</taxon>
        <taxon>Cyanobacteriota</taxon>
        <taxon>Cyanophyceae</taxon>
        <taxon>Oscillatoriophycideae</taxon>
        <taxon>Chroococcales</taxon>
        <taxon>Gomphosphaeriaceae</taxon>
        <taxon>Gomphosphaeria</taxon>
    </lineage>
</organism>
<feature type="domain" description="PIN" evidence="1">
    <location>
        <begin position="10"/>
        <end position="133"/>
    </location>
</feature>
<dbReference type="Pfam" id="PF01850">
    <property type="entry name" value="PIN"/>
    <property type="match status" value="1"/>
</dbReference>
<name>A0A941GRF7_9CHRO</name>
<dbReference type="AlphaFoldDB" id="A0A941GRF7"/>
<evidence type="ECO:0000259" key="1">
    <source>
        <dbReference type="SMART" id="SM00670"/>
    </source>
</evidence>
<dbReference type="PANTHER" id="PTHR38826:SF5">
    <property type="entry name" value="RIBONUCLEASE VAPC13"/>
    <property type="match status" value="1"/>
</dbReference>
<proteinExistence type="predicted"/>
<comment type="caution">
    <text evidence="2">The sequence shown here is derived from an EMBL/GenBank/DDBJ whole genome shotgun (WGS) entry which is preliminary data.</text>
</comment>
<dbReference type="Gene3D" id="3.40.50.1010">
    <property type="entry name" value="5'-nuclease"/>
    <property type="match status" value="1"/>
</dbReference>
<dbReference type="InterPro" id="IPR052106">
    <property type="entry name" value="PINc/VapC_TA"/>
</dbReference>
<protein>
    <submittedName>
        <fullName evidence="2">PIN domain-containing protein</fullName>
    </submittedName>
</protein>
<gene>
    <name evidence="2" type="ORF">DSM107014_07695</name>
</gene>
<dbReference type="Proteomes" id="UP000767446">
    <property type="component" value="Unassembled WGS sequence"/>
</dbReference>
<dbReference type="SMART" id="SM00670">
    <property type="entry name" value="PINc"/>
    <property type="match status" value="1"/>
</dbReference>
<dbReference type="SUPFAM" id="SSF88723">
    <property type="entry name" value="PIN domain-like"/>
    <property type="match status" value="1"/>
</dbReference>
<sequence length="146" mass="16252">MGILDAISGYRVYLDTNIWIYALEGYPAFRDNLTQLFQHIDLGDLMAFTSELSLAEALVKPLQNQDLVQEEIYKQAISSRASLAVIPISREILIEAAQLRASVKLKLPDAIHAATARLNQCSSFITNDKNFEKVPGISVILLSEIM</sequence>
<dbReference type="InterPro" id="IPR029060">
    <property type="entry name" value="PIN-like_dom_sf"/>
</dbReference>
<accession>A0A941GRF7</accession>
<dbReference type="EMBL" id="JADQBC010000043">
    <property type="protein sequence ID" value="MBR8827776.1"/>
    <property type="molecule type" value="Genomic_DNA"/>
</dbReference>
<evidence type="ECO:0000313" key="2">
    <source>
        <dbReference type="EMBL" id="MBR8827776.1"/>
    </source>
</evidence>
<dbReference type="InterPro" id="IPR002716">
    <property type="entry name" value="PIN_dom"/>
</dbReference>
<evidence type="ECO:0000313" key="3">
    <source>
        <dbReference type="Proteomes" id="UP000767446"/>
    </source>
</evidence>